<gene>
    <name evidence="1" type="ORF">FD20_GL002247</name>
</gene>
<dbReference type="STRING" id="1423812.FD20_GL002247"/>
<dbReference type="EMBL" id="AZEG01000007">
    <property type="protein sequence ID" value="KRL37986.1"/>
    <property type="molecule type" value="Genomic_DNA"/>
</dbReference>
<reference evidence="1 2" key="1">
    <citation type="journal article" date="2015" name="Genome Announc.">
        <title>Expanding the biotechnology potential of lactobacilli through comparative genomics of 213 strains and associated genera.</title>
        <authorList>
            <person name="Sun Z."/>
            <person name="Harris H.M."/>
            <person name="McCann A."/>
            <person name="Guo C."/>
            <person name="Argimon S."/>
            <person name="Zhang W."/>
            <person name="Yang X."/>
            <person name="Jeffery I.B."/>
            <person name="Cooney J.C."/>
            <person name="Kagawa T.F."/>
            <person name="Liu W."/>
            <person name="Song Y."/>
            <person name="Salvetti E."/>
            <person name="Wrobel A."/>
            <person name="Rasinkangas P."/>
            <person name="Parkhill J."/>
            <person name="Rea M.C."/>
            <person name="O'Sullivan O."/>
            <person name="Ritari J."/>
            <person name="Douillard F.P."/>
            <person name="Paul Ross R."/>
            <person name="Yang R."/>
            <person name="Briner A.E."/>
            <person name="Felis G.E."/>
            <person name="de Vos W.M."/>
            <person name="Barrangou R."/>
            <person name="Klaenhammer T.R."/>
            <person name="Caufield P.W."/>
            <person name="Cui Y."/>
            <person name="Zhang H."/>
            <person name="O'Toole P.W."/>
        </authorList>
    </citation>
    <scope>NUCLEOTIDE SEQUENCE [LARGE SCALE GENOMIC DNA]</scope>
    <source>
        <strain evidence="1 2">DSM 19971</strain>
    </source>
</reference>
<dbReference type="PATRIC" id="fig|1423812.3.peg.2390"/>
<evidence type="ECO:0000313" key="1">
    <source>
        <dbReference type="EMBL" id="KRL37986.1"/>
    </source>
</evidence>
<name>A0A0R1Q710_9LACO</name>
<keyword evidence="2" id="KW-1185">Reference proteome</keyword>
<sequence length="161" mass="18305">MGVMKVKVETFVNEIENNAFQSAVLEILSVKKNVDREECNRLFEQFRSFLKQDKLTRVSQPLHFEDETVTISLESGIINLPFANSNRVDNFFEKNEETDVIINLIVEAADVNASGLRIDSFGTVKDYLADYENVNQALITGINEQLELLAENKNAKSEKKD</sequence>
<protein>
    <submittedName>
        <fullName evidence="1">Uncharacterized protein</fullName>
    </submittedName>
</protein>
<dbReference type="Proteomes" id="UP000051155">
    <property type="component" value="Unassembled WGS sequence"/>
</dbReference>
<dbReference type="AlphaFoldDB" id="A0A0R1Q710"/>
<evidence type="ECO:0000313" key="2">
    <source>
        <dbReference type="Proteomes" id="UP000051155"/>
    </source>
</evidence>
<accession>A0A0R1Q710</accession>
<proteinExistence type="predicted"/>
<organism evidence="1 2">
    <name type="scientific">Liquorilactobacillus uvarum DSM 19971</name>
    <dbReference type="NCBI Taxonomy" id="1423812"/>
    <lineage>
        <taxon>Bacteria</taxon>
        <taxon>Bacillati</taxon>
        <taxon>Bacillota</taxon>
        <taxon>Bacilli</taxon>
        <taxon>Lactobacillales</taxon>
        <taxon>Lactobacillaceae</taxon>
        <taxon>Liquorilactobacillus</taxon>
    </lineage>
</organism>
<comment type="caution">
    <text evidence="1">The sequence shown here is derived from an EMBL/GenBank/DDBJ whole genome shotgun (WGS) entry which is preliminary data.</text>
</comment>